<evidence type="ECO:0000313" key="1">
    <source>
        <dbReference type="EMBL" id="KIN95536.1"/>
    </source>
</evidence>
<proteinExistence type="predicted"/>
<accession>A0A0C3JCX5</accession>
<dbReference type="InParanoid" id="A0A0C3JCX5"/>
<protein>
    <submittedName>
        <fullName evidence="1">Uncharacterized protein</fullName>
    </submittedName>
</protein>
<dbReference type="AlphaFoldDB" id="A0A0C3JCX5"/>
<reference evidence="1 2" key="1">
    <citation type="submission" date="2014-04" db="EMBL/GenBank/DDBJ databases">
        <authorList>
            <consortium name="DOE Joint Genome Institute"/>
            <person name="Kuo A."/>
            <person name="Kohler A."/>
            <person name="Costa M.D."/>
            <person name="Nagy L.G."/>
            <person name="Floudas D."/>
            <person name="Copeland A."/>
            <person name="Barry K.W."/>
            <person name="Cichocki N."/>
            <person name="Veneault-Fourrey C."/>
            <person name="LaButti K."/>
            <person name="Lindquist E.A."/>
            <person name="Lipzen A."/>
            <person name="Lundell T."/>
            <person name="Morin E."/>
            <person name="Murat C."/>
            <person name="Sun H."/>
            <person name="Tunlid A."/>
            <person name="Henrissat B."/>
            <person name="Grigoriev I.V."/>
            <person name="Hibbett D.S."/>
            <person name="Martin F."/>
            <person name="Nordberg H.P."/>
            <person name="Cantor M.N."/>
            <person name="Hua S.X."/>
        </authorList>
    </citation>
    <scope>NUCLEOTIDE SEQUENCE [LARGE SCALE GENOMIC DNA]</scope>
    <source>
        <strain evidence="1 2">Marx 270</strain>
    </source>
</reference>
<name>A0A0C3JCX5_PISTI</name>
<dbReference type="HOGENOM" id="CLU_2794943_0_0_1"/>
<sequence length="68" mass="8094">MPLYPIRRNVSDYLHNRSHTSRRGANEVVVKNLRMAQTFHKHVGIGKDEEWKRVGPYNGSLVRRYVFR</sequence>
<organism evidence="1 2">
    <name type="scientific">Pisolithus tinctorius Marx 270</name>
    <dbReference type="NCBI Taxonomy" id="870435"/>
    <lineage>
        <taxon>Eukaryota</taxon>
        <taxon>Fungi</taxon>
        <taxon>Dikarya</taxon>
        <taxon>Basidiomycota</taxon>
        <taxon>Agaricomycotina</taxon>
        <taxon>Agaricomycetes</taxon>
        <taxon>Agaricomycetidae</taxon>
        <taxon>Boletales</taxon>
        <taxon>Sclerodermatineae</taxon>
        <taxon>Pisolithaceae</taxon>
        <taxon>Pisolithus</taxon>
    </lineage>
</organism>
<evidence type="ECO:0000313" key="2">
    <source>
        <dbReference type="Proteomes" id="UP000054217"/>
    </source>
</evidence>
<gene>
    <name evidence="1" type="ORF">M404DRAFT_1007405</name>
</gene>
<dbReference type="EMBL" id="KN832065">
    <property type="protein sequence ID" value="KIN95536.1"/>
    <property type="molecule type" value="Genomic_DNA"/>
</dbReference>
<dbReference type="Proteomes" id="UP000054217">
    <property type="component" value="Unassembled WGS sequence"/>
</dbReference>
<reference evidence="2" key="2">
    <citation type="submission" date="2015-01" db="EMBL/GenBank/DDBJ databases">
        <title>Evolutionary Origins and Diversification of the Mycorrhizal Mutualists.</title>
        <authorList>
            <consortium name="DOE Joint Genome Institute"/>
            <consortium name="Mycorrhizal Genomics Consortium"/>
            <person name="Kohler A."/>
            <person name="Kuo A."/>
            <person name="Nagy L.G."/>
            <person name="Floudas D."/>
            <person name="Copeland A."/>
            <person name="Barry K.W."/>
            <person name="Cichocki N."/>
            <person name="Veneault-Fourrey C."/>
            <person name="LaButti K."/>
            <person name="Lindquist E.A."/>
            <person name="Lipzen A."/>
            <person name="Lundell T."/>
            <person name="Morin E."/>
            <person name="Murat C."/>
            <person name="Riley R."/>
            <person name="Ohm R."/>
            <person name="Sun H."/>
            <person name="Tunlid A."/>
            <person name="Henrissat B."/>
            <person name="Grigoriev I.V."/>
            <person name="Hibbett D.S."/>
            <person name="Martin F."/>
        </authorList>
    </citation>
    <scope>NUCLEOTIDE SEQUENCE [LARGE SCALE GENOMIC DNA]</scope>
    <source>
        <strain evidence="2">Marx 270</strain>
    </source>
</reference>
<keyword evidence="2" id="KW-1185">Reference proteome</keyword>